<reference evidence="1" key="1">
    <citation type="submission" date="2022-10" db="EMBL/GenBank/DDBJ databases">
        <title>Complete genome sequence of Schlegelella aquatica LMG 23380.</title>
        <authorList>
            <person name="Musilova J."/>
            <person name="Kourilova X."/>
            <person name="Bezdicek M."/>
            <person name="Hermankova K."/>
            <person name="Obruca S."/>
            <person name="Sedlar K."/>
        </authorList>
    </citation>
    <scope>NUCLEOTIDE SEQUENCE</scope>
    <source>
        <strain evidence="1">LMG 23380</strain>
    </source>
</reference>
<proteinExistence type="predicted"/>
<dbReference type="Proteomes" id="UP001163266">
    <property type="component" value="Chromosome"/>
</dbReference>
<gene>
    <name evidence="1" type="ORF">OMP39_10005</name>
</gene>
<accession>A0ABY6MQ63</accession>
<evidence type="ECO:0000313" key="1">
    <source>
        <dbReference type="EMBL" id="UZD54012.1"/>
    </source>
</evidence>
<name>A0ABY6MQ63_9BURK</name>
<keyword evidence="2" id="KW-1185">Reference proteome</keyword>
<sequence length="72" mass="8030">MFKFGKTRVRTVTRDAAPSTLDSAALYGPIPRDAATRSPNGWLDSSQDLREGLEVVELEAAEWPFEPQPARR</sequence>
<protein>
    <submittedName>
        <fullName evidence="1">Uncharacterized protein</fullName>
    </submittedName>
</protein>
<evidence type="ECO:0000313" key="2">
    <source>
        <dbReference type="Proteomes" id="UP001163266"/>
    </source>
</evidence>
<organism evidence="1 2">
    <name type="scientific">Caldimonas aquatica</name>
    <dbReference type="NCBI Taxonomy" id="376175"/>
    <lineage>
        <taxon>Bacteria</taxon>
        <taxon>Pseudomonadati</taxon>
        <taxon>Pseudomonadota</taxon>
        <taxon>Betaproteobacteria</taxon>
        <taxon>Burkholderiales</taxon>
        <taxon>Sphaerotilaceae</taxon>
        <taxon>Caldimonas</taxon>
    </lineage>
</organism>
<dbReference type="RefSeq" id="WP_264891581.1">
    <property type="nucleotide sequence ID" value="NZ_CP110257.1"/>
</dbReference>
<dbReference type="EMBL" id="CP110257">
    <property type="protein sequence ID" value="UZD54012.1"/>
    <property type="molecule type" value="Genomic_DNA"/>
</dbReference>